<gene>
    <name evidence="1" type="ORF">A3H78_05375</name>
</gene>
<reference evidence="1 2" key="1">
    <citation type="journal article" date="2016" name="Nat. Commun.">
        <title>Thousands of microbial genomes shed light on interconnected biogeochemical processes in an aquifer system.</title>
        <authorList>
            <person name="Anantharaman K."/>
            <person name="Brown C.T."/>
            <person name="Hug L.A."/>
            <person name="Sharon I."/>
            <person name="Castelle C.J."/>
            <person name="Probst A.J."/>
            <person name="Thomas B.C."/>
            <person name="Singh A."/>
            <person name="Wilkins M.J."/>
            <person name="Karaoz U."/>
            <person name="Brodie E.L."/>
            <person name="Williams K.H."/>
            <person name="Hubbard S.S."/>
            <person name="Banfield J.F."/>
        </authorList>
    </citation>
    <scope>NUCLEOTIDE SEQUENCE [LARGE SCALE GENOMIC DNA]</scope>
</reference>
<dbReference type="AlphaFoldDB" id="A0A1F7JGG6"/>
<evidence type="ECO:0000313" key="2">
    <source>
        <dbReference type="Proteomes" id="UP000177418"/>
    </source>
</evidence>
<proteinExistence type="predicted"/>
<comment type="caution">
    <text evidence="1">The sequence shown here is derived from an EMBL/GenBank/DDBJ whole genome shotgun (WGS) entry which is preliminary data.</text>
</comment>
<sequence length="184" mass="19934">MAVIECLDRPYQLPLFVDPLRISPPDLTGIELDTLAARLRILPARSRVFLPLVAGRDPNEAIIEGVTSGKSGTYVLYDDDLATERTAGPKYITSIGGVLVRISDPHEVDRLRALLLERDIGLPESLLGQAIDVGNRLTLSAASSLQNGVEIPILRVDPGAIMVAHRDRLLPSDSNDLQRLIGGI</sequence>
<dbReference type="EMBL" id="MGAV01000013">
    <property type="protein sequence ID" value="OGK54698.1"/>
    <property type="molecule type" value="Genomic_DNA"/>
</dbReference>
<accession>A0A1F7JGG6</accession>
<organism evidence="1 2">
    <name type="scientific">Candidatus Roizmanbacteria bacterium RIFCSPLOWO2_02_FULL_36_11</name>
    <dbReference type="NCBI Taxonomy" id="1802071"/>
    <lineage>
        <taxon>Bacteria</taxon>
        <taxon>Candidatus Roizmaniibacteriota</taxon>
    </lineage>
</organism>
<dbReference type="Proteomes" id="UP000177418">
    <property type="component" value="Unassembled WGS sequence"/>
</dbReference>
<name>A0A1F7JGG6_9BACT</name>
<protein>
    <submittedName>
        <fullName evidence="1">Uncharacterized protein</fullName>
    </submittedName>
</protein>
<evidence type="ECO:0000313" key="1">
    <source>
        <dbReference type="EMBL" id="OGK54698.1"/>
    </source>
</evidence>